<feature type="region of interest" description="Disordered" evidence="7">
    <location>
        <begin position="1"/>
        <end position="32"/>
    </location>
</feature>
<dbReference type="Pfam" id="PF02562">
    <property type="entry name" value="PhoH"/>
    <property type="match status" value="1"/>
</dbReference>
<dbReference type="SMART" id="SM00322">
    <property type="entry name" value="KH"/>
    <property type="match status" value="1"/>
</dbReference>
<dbReference type="AlphaFoldDB" id="A0A1X1TD65"/>
<dbReference type="Gene3D" id="3.40.50.300">
    <property type="entry name" value="P-loop containing nucleotide triphosphate hydrolases"/>
    <property type="match status" value="1"/>
</dbReference>
<dbReference type="GO" id="GO:0005829">
    <property type="term" value="C:cytosol"/>
    <property type="evidence" value="ECO:0007669"/>
    <property type="project" value="TreeGrafter"/>
</dbReference>
<keyword evidence="5" id="KW-0067">ATP-binding</keyword>
<dbReference type="EMBL" id="LQOS01000022">
    <property type="protein sequence ID" value="ORV42496.1"/>
    <property type="molecule type" value="Genomic_DNA"/>
</dbReference>
<dbReference type="PANTHER" id="PTHR30473:SF1">
    <property type="entry name" value="PHOH-LIKE PROTEIN"/>
    <property type="match status" value="1"/>
</dbReference>
<evidence type="ECO:0000256" key="3">
    <source>
        <dbReference type="ARBA" id="ARBA00022490"/>
    </source>
</evidence>
<reference evidence="9 10" key="1">
    <citation type="submission" date="2016-01" db="EMBL/GenBank/DDBJ databases">
        <title>The new phylogeny of the genus Mycobacterium.</title>
        <authorList>
            <person name="Tarcisio F."/>
            <person name="Conor M."/>
            <person name="Antonella G."/>
            <person name="Elisabetta G."/>
            <person name="Giulia F.S."/>
            <person name="Sara T."/>
            <person name="Anna F."/>
            <person name="Clotilde B."/>
            <person name="Roberto B."/>
            <person name="Veronica D.S."/>
            <person name="Fabio R."/>
            <person name="Monica P."/>
            <person name="Olivier J."/>
            <person name="Enrico T."/>
            <person name="Nicola S."/>
        </authorList>
    </citation>
    <scope>NUCLEOTIDE SEQUENCE [LARGE SCALE GENOMIC DNA]</scope>
    <source>
        <strain evidence="9 10">DSM 44339</strain>
    </source>
</reference>
<evidence type="ECO:0000256" key="6">
    <source>
        <dbReference type="ARBA" id="ARBA00039970"/>
    </source>
</evidence>
<evidence type="ECO:0000256" key="1">
    <source>
        <dbReference type="ARBA" id="ARBA00004496"/>
    </source>
</evidence>
<dbReference type="GO" id="GO:0003676">
    <property type="term" value="F:nucleic acid binding"/>
    <property type="evidence" value="ECO:0007669"/>
    <property type="project" value="InterPro"/>
</dbReference>
<name>A0A1X1TD65_9MYCO</name>
<keyword evidence="3" id="KW-0963">Cytoplasm</keyword>
<dbReference type="Proteomes" id="UP000193564">
    <property type="component" value="Unassembled WGS sequence"/>
</dbReference>
<evidence type="ECO:0000313" key="9">
    <source>
        <dbReference type="EMBL" id="ORV42496.1"/>
    </source>
</evidence>
<comment type="similarity">
    <text evidence="2">Belongs to the PhoH family.</text>
</comment>
<evidence type="ECO:0000256" key="2">
    <source>
        <dbReference type="ARBA" id="ARBA00010393"/>
    </source>
</evidence>
<evidence type="ECO:0000256" key="5">
    <source>
        <dbReference type="ARBA" id="ARBA00022840"/>
    </source>
</evidence>
<dbReference type="STRING" id="126673.AWC01_08360"/>
<dbReference type="InterPro" id="IPR004087">
    <property type="entry name" value="KH_dom"/>
</dbReference>
<dbReference type="InterPro" id="IPR051451">
    <property type="entry name" value="PhoH2-like"/>
</dbReference>
<dbReference type="SUPFAM" id="SSF52540">
    <property type="entry name" value="P-loop containing nucleoside triphosphate hydrolases"/>
    <property type="match status" value="1"/>
</dbReference>
<proteinExistence type="inferred from homology"/>
<dbReference type="PANTHER" id="PTHR30473">
    <property type="entry name" value="PROTEIN PHOH"/>
    <property type="match status" value="1"/>
</dbReference>
<evidence type="ECO:0000313" key="10">
    <source>
        <dbReference type="Proteomes" id="UP000193564"/>
    </source>
</evidence>
<organism evidence="9 10">
    <name type="scientific">Mycolicibacterium doricum</name>
    <dbReference type="NCBI Taxonomy" id="126673"/>
    <lineage>
        <taxon>Bacteria</taxon>
        <taxon>Bacillati</taxon>
        <taxon>Actinomycetota</taxon>
        <taxon>Actinomycetes</taxon>
        <taxon>Mycobacteriales</taxon>
        <taxon>Mycobacteriaceae</taxon>
        <taxon>Mycolicibacterium</taxon>
    </lineage>
</organism>
<keyword evidence="10" id="KW-1185">Reference proteome</keyword>
<dbReference type="GO" id="GO:0005524">
    <property type="term" value="F:ATP binding"/>
    <property type="evidence" value="ECO:0007669"/>
    <property type="project" value="UniProtKB-KW"/>
</dbReference>
<comment type="caution">
    <text evidence="9">The sequence shown here is derived from an EMBL/GenBank/DDBJ whole genome shotgun (WGS) entry which is preliminary data.</text>
</comment>
<sequence>MTPRETNADSSGSSSAPMTGSSTTGAPVRSSRIDVPPASVMGLLGSADENLRALEGLLAADLHVRGNAVTLIGEPADVALAERVVSELVAIVSSGQQLTPDAVRRSVAMLTGAGDASPAEVLTLDILSRRGKTIRPKTLNQKHYVDAIDKHTIVFGIGPAGTGKTYLAMAKAVSALQTKQVSRIILTRPAVEAGERLGFLPGTLSEKIDPYLRPLYDALHDMMDPELIPKLMSAGVIEVAPLAYMRGRTISDAFIILDEAQNTTAEQMKMFLTRLGFNSKIVVTGDITQMDLPGGAESGLRAAMRILDNIDDIHFAELTSADVVRHRLVGEIVDAYARFEEPAQLNRAQRRASIGRPRR</sequence>
<accession>A0A1X1TD65</accession>
<gene>
    <name evidence="9" type="ORF">AWC01_08360</name>
</gene>
<evidence type="ECO:0000256" key="7">
    <source>
        <dbReference type="SAM" id="MobiDB-lite"/>
    </source>
</evidence>
<comment type="subcellular location">
    <subcellularLocation>
        <location evidence="1">Cytoplasm</location>
    </subcellularLocation>
</comment>
<feature type="domain" description="K Homology" evidence="8">
    <location>
        <begin position="27"/>
        <end position="90"/>
    </location>
</feature>
<keyword evidence="4" id="KW-0547">Nucleotide-binding</keyword>
<protein>
    <recommendedName>
        <fullName evidence="6">PhoH-like protein</fullName>
    </recommendedName>
</protein>
<dbReference type="InterPro" id="IPR003714">
    <property type="entry name" value="PhoH"/>
</dbReference>
<dbReference type="InterPro" id="IPR027417">
    <property type="entry name" value="P-loop_NTPase"/>
</dbReference>
<dbReference type="RefSeq" id="WP_085189892.1">
    <property type="nucleotide sequence ID" value="NZ_AP022605.1"/>
</dbReference>
<evidence type="ECO:0000259" key="8">
    <source>
        <dbReference type="SMART" id="SM00322"/>
    </source>
</evidence>
<evidence type="ECO:0000256" key="4">
    <source>
        <dbReference type="ARBA" id="ARBA00022741"/>
    </source>
</evidence>
<feature type="compositionally biased region" description="Low complexity" evidence="7">
    <location>
        <begin position="8"/>
        <end position="26"/>
    </location>
</feature>
<dbReference type="FunFam" id="3.40.50.300:FF:000013">
    <property type="entry name" value="PhoH family ATPase"/>
    <property type="match status" value="1"/>
</dbReference>